<dbReference type="KEGG" id="vg:14580862"/>
<sequence>MGNKSYLVVGKRGSHANEHCETLYVGNDSAKAKSFTVDETLHVLEMEVWGDGIKLQKYVKKDIHTWELVLDRLGNLQRELTEKKEELSKLEEEVNKIKSIVEGE</sequence>
<evidence type="ECO:0000256" key="1">
    <source>
        <dbReference type="SAM" id="Coils"/>
    </source>
</evidence>
<keyword evidence="3" id="KW-1185">Reference proteome</keyword>
<evidence type="ECO:0000313" key="3">
    <source>
        <dbReference type="Proteomes" id="UP000006285"/>
    </source>
</evidence>
<protein>
    <submittedName>
        <fullName evidence="2">Uncharacterized protein</fullName>
    </submittedName>
</protein>
<dbReference type="RefSeq" id="YP_007366648.1">
    <property type="nucleotide sequence ID" value="NC_018856.1"/>
</dbReference>
<dbReference type="GeneID" id="14580862"/>
<dbReference type="Proteomes" id="UP000006285">
    <property type="component" value="Segment"/>
</dbReference>
<dbReference type="EMBL" id="JF966203">
    <property type="protein sequence ID" value="AGC55698.1"/>
    <property type="molecule type" value="Genomic_DNA"/>
</dbReference>
<organism evidence="2 3">
    <name type="scientific">Bacillus phage Bastille</name>
    <dbReference type="NCBI Taxonomy" id="57477"/>
    <lineage>
        <taxon>Viruses</taxon>
        <taxon>Duplodnaviria</taxon>
        <taxon>Heunggongvirae</taxon>
        <taxon>Uroviricota</taxon>
        <taxon>Caudoviricetes</taxon>
        <taxon>Herelleviridae</taxon>
        <taxon>Bastillevirinae</taxon>
        <taxon>Bastillevirus</taxon>
        <taxon>Bastillevirus bastille</taxon>
    </lineage>
</organism>
<feature type="coiled-coil region" evidence="1">
    <location>
        <begin position="70"/>
        <end position="100"/>
    </location>
</feature>
<reference evidence="2 3" key="1">
    <citation type="submission" date="2013-01" db="EMBL/GenBank/DDBJ databases">
        <title>Large virulent SPO1-related Bacillus Phage Bastille.</title>
        <authorList>
            <person name="Klumpp J."/>
            <person name="Loessner M.J."/>
        </authorList>
    </citation>
    <scope>NUCLEOTIDE SEQUENCE [LARGE SCALE GENOMIC DNA]</scope>
</reference>
<evidence type="ECO:0000313" key="2">
    <source>
        <dbReference type="EMBL" id="AGC55698.1"/>
    </source>
</evidence>
<proteinExistence type="predicted"/>
<keyword evidence="1" id="KW-0175">Coiled coil</keyword>
<name>L7UYK8_9CAUD</name>
<accession>L7UYK8</accession>